<feature type="transmembrane region" description="Helical" evidence="6">
    <location>
        <begin position="614"/>
        <end position="639"/>
    </location>
</feature>
<keyword evidence="4 6" id="KW-1133">Transmembrane helix</keyword>
<evidence type="ECO:0000256" key="3">
    <source>
        <dbReference type="ARBA" id="ARBA00022692"/>
    </source>
</evidence>
<dbReference type="SUPFAM" id="SSF82866">
    <property type="entry name" value="Multidrug efflux transporter AcrB transmembrane domain"/>
    <property type="match status" value="2"/>
</dbReference>
<dbReference type="PANTHER" id="PTHR33406">
    <property type="entry name" value="MEMBRANE PROTEIN MJ1562-RELATED"/>
    <property type="match status" value="1"/>
</dbReference>
<evidence type="ECO:0000256" key="6">
    <source>
        <dbReference type="SAM" id="Phobius"/>
    </source>
</evidence>
<dbReference type="InterPro" id="IPR050545">
    <property type="entry name" value="Mycobact_MmpL"/>
</dbReference>
<name>A0A9D1CID7_9FIRM</name>
<feature type="transmembrane region" description="Helical" evidence="6">
    <location>
        <begin position="572"/>
        <end position="593"/>
    </location>
</feature>
<dbReference type="Gene3D" id="1.20.1640.10">
    <property type="entry name" value="Multidrug efflux transporter AcrB transmembrane domain"/>
    <property type="match status" value="2"/>
</dbReference>
<keyword evidence="5 6" id="KW-0472">Membrane</keyword>
<gene>
    <name evidence="8" type="ORF">IAA66_01465</name>
</gene>
<feature type="transmembrane region" description="Helical" evidence="6">
    <location>
        <begin position="546"/>
        <end position="566"/>
    </location>
</feature>
<evidence type="ECO:0000313" key="8">
    <source>
        <dbReference type="EMBL" id="HIQ62238.1"/>
    </source>
</evidence>
<dbReference type="Proteomes" id="UP000886819">
    <property type="component" value="Unassembled WGS sequence"/>
</dbReference>
<comment type="subcellular location">
    <subcellularLocation>
        <location evidence="1">Cell membrane</location>
        <topology evidence="1">Multi-pass membrane protein</topology>
    </subcellularLocation>
</comment>
<proteinExistence type="predicted"/>
<keyword evidence="3 6" id="KW-0812">Transmembrane</keyword>
<evidence type="ECO:0000313" key="9">
    <source>
        <dbReference type="Proteomes" id="UP000886819"/>
    </source>
</evidence>
<evidence type="ECO:0000256" key="5">
    <source>
        <dbReference type="ARBA" id="ARBA00023136"/>
    </source>
</evidence>
<reference evidence="8" key="1">
    <citation type="submission" date="2020-10" db="EMBL/GenBank/DDBJ databases">
        <authorList>
            <person name="Gilroy R."/>
        </authorList>
    </citation>
    <scope>NUCLEOTIDE SEQUENCE</scope>
    <source>
        <strain evidence="8">ChiHile30-977</strain>
    </source>
</reference>
<feature type="transmembrane region" description="Helical" evidence="6">
    <location>
        <begin position="308"/>
        <end position="330"/>
    </location>
</feature>
<dbReference type="Pfam" id="PF03176">
    <property type="entry name" value="MMPL"/>
    <property type="match status" value="2"/>
</dbReference>
<protein>
    <submittedName>
        <fullName evidence="8">MMPL family transporter</fullName>
    </submittedName>
</protein>
<evidence type="ECO:0000256" key="4">
    <source>
        <dbReference type="ARBA" id="ARBA00022989"/>
    </source>
</evidence>
<feature type="transmembrane region" description="Helical" evidence="6">
    <location>
        <begin position="200"/>
        <end position="223"/>
    </location>
</feature>
<feature type="transmembrane region" description="Helical" evidence="6">
    <location>
        <begin position="272"/>
        <end position="296"/>
    </location>
</feature>
<evidence type="ECO:0000256" key="1">
    <source>
        <dbReference type="ARBA" id="ARBA00004651"/>
    </source>
</evidence>
<dbReference type="PANTHER" id="PTHR33406:SF13">
    <property type="entry name" value="MEMBRANE PROTEIN YDFJ"/>
    <property type="match status" value="1"/>
</dbReference>
<keyword evidence="2" id="KW-1003">Cell membrane</keyword>
<evidence type="ECO:0000259" key="7">
    <source>
        <dbReference type="Pfam" id="PF03176"/>
    </source>
</evidence>
<feature type="transmembrane region" description="Helical" evidence="6">
    <location>
        <begin position="351"/>
        <end position="369"/>
    </location>
</feature>
<dbReference type="AlphaFoldDB" id="A0A9D1CID7"/>
<feature type="domain" description="Membrane transport protein MMPL" evidence="7">
    <location>
        <begin position="43"/>
        <end position="327"/>
    </location>
</feature>
<feature type="transmembrane region" description="Helical" evidence="6">
    <location>
        <begin position="645"/>
        <end position="674"/>
    </location>
</feature>
<feature type="transmembrane region" description="Helical" evidence="6">
    <location>
        <begin position="229"/>
        <end position="251"/>
    </location>
</feature>
<comment type="caution">
    <text evidence="8">The sequence shown here is derived from an EMBL/GenBank/DDBJ whole genome shotgun (WGS) entry which is preliminary data.</text>
</comment>
<dbReference type="EMBL" id="DVFI01000020">
    <property type="protein sequence ID" value="HIQ62238.1"/>
    <property type="molecule type" value="Genomic_DNA"/>
</dbReference>
<feature type="domain" description="Membrane transport protein MMPL" evidence="7">
    <location>
        <begin position="421"/>
        <end position="677"/>
    </location>
</feature>
<feature type="transmembrane region" description="Helical" evidence="6">
    <location>
        <begin position="174"/>
        <end position="193"/>
    </location>
</feature>
<accession>A0A9D1CID7</accession>
<reference evidence="8" key="2">
    <citation type="journal article" date="2021" name="PeerJ">
        <title>Extensive microbial diversity within the chicken gut microbiome revealed by metagenomics and culture.</title>
        <authorList>
            <person name="Gilroy R."/>
            <person name="Ravi A."/>
            <person name="Getino M."/>
            <person name="Pursley I."/>
            <person name="Horton D.L."/>
            <person name="Alikhan N.F."/>
            <person name="Baker D."/>
            <person name="Gharbi K."/>
            <person name="Hall N."/>
            <person name="Watson M."/>
            <person name="Adriaenssens E.M."/>
            <person name="Foster-Nyarko E."/>
            <person name="Jarju S."/>
            <person name="Secka A."/>
            <person name="Antonio M."/>
            <person name="Oren A."/>
            <person name="Chaudhuri R.R."/>
            <person name="La Ragione R."/>
            <person name="Hildebrand F."/>
            <person name="Pallen M.J."/>
        </authorList>
    </citation>
    <scope>NUCLEOTIDE SEQUENCE</scope>
    <source>
        <strain evidence="8">ChiHile30-977</strain>
    </source>
</reference>
<organism evidence="8 9">
    <name type="scientific">Candidatus Avichristensenella intestinipullorum</name>
    <dbReference type="NCBI Taxonomy" id="2840693"/>
    <lineage>
        <taxon>Bacteria</taxon>
        <taxon>Bacillati</taxon>
        <taxon>Bacillota</taxon>
        <taxon>Clostridia</taxon>
        <taxon>Candidatus Avichristensenella</taxon>
    </lineage>
</organism>
<feature type="transmembrane region" description="Helical" evidence="6">
    <location>
        <begin position="12"/>
        <end position="33"/>
    </location>
</feature>
<feature type="transmembrane region" description="Helical" evidence="6">
    <location>
        <begin position="521"/>
        <end position="539"/>
    </location>
</feature>
<dbReference type="GO" id="GO:0005886">
    <property type="term" value="C:plasma membrane"/>
    <property type="evidence" value="ECO:0007669"/>
    <property type="project" value="UniProtKB-SubCell"/>
</dbReference>
<dbReference type="InterPro" id="IPR004869">
    <property type="entry name" value="MMPL_dom"/>
</dbReference>
<evidence type="ECO:0000256" key="2">
    <source>
        <dbReference type="ARBA" id="ARBA00022475"/>
    </source>
</evidence>
<sequence>MRKLTEWLLRHRTATVVVFALLTAGSLLLYPLVQVNYDLSEYLPQDSMTKRAMEEMEESFGYDAVLRVMVEDVTLSESLDIKETLSQMEGVASVLWLDDVADIRQPLETLDAGTVEQYYRDGAALYQVTLTGGDYDTASGDTIDAIRALGIDGLSVAGNAEEARNTRILLDSEMLQIFAVVVPFCLLILFLASKSWVEPLLYLAVLFVAIFINLGTNVCFSSVSFITQAMAAVLQLAISLDYSLFLFHRYLEERDAGKDAREAVLAAVQGSLNSILASALTTIAGFLAMVLMQYSIGRDIGFVLAKGITLSFLSVILLMPVLIYLLRNVIDKTRHKPWMPSFAKLGRGAMKIRWVLVVVLVVLIVPAYLGQQQNVYLYGDSAGSATAQTQTSQEREAIEAKFGVYNPVVLLVPRGDTAGEIALAQELEAQPAVTSVQALVTLADPTLPRDMLPDAVVEQFESDEYSRMIVQLNIAEEGTALTQAVEDIEAAAEAYYPGQWLAVGTPTSLNDIRLSVESDGTLVQILSILAVGIIVMLAFRSIVIPVLLVALIQCAIWINMSVPYFTGEPLIYIGYLVISGLQLGATIDYAILLTNRYRDERRLGQAPMDAAVSALKVSGHSILVSTLILAGAGFSLSIISNIPSVSIIGLLLCRGALLSGGMVIVMLPPLLALLDRVIRAGTIKRKGEIL</sequence>